<dbReference type="SMART" id="SM00855">
    <property type="entry name" value="PGAM"/>
    <property type="match status" value="1"/>
</dbReference>
<dbReference type="EMBL" id="CP144534">
    <property type="protein sequence ID" value="WWC61930.1"/>
    <property type="molecule type" value="Genomic_DNA"/>
</dbReference>
<evidence type="ECO:0008006" key="5">
    <source>
        <dbReference type="Google" id="ProtNLM"/>
    </source>
</evidence>
<sequence>MSRKSKATSKRLYLTRHAQAEHNVASDYTIADAPLTYLGKTQSKELNEVTKNTFQQTAELLVSSPLRRPMETMLIGYPELKARLEKEGKPVILLDTLQEVEALPCDTPTYPISKLKASNNGIFSSLDFSTLSEEYASKSGIYDPKNASERARRVRNWLRDREESEIVVVAHGDILRYIADNQQSSRPWDNAEVKIFTFASEDDENASVVEVDSSAEPKDATDEPTSSEMKN</sequence>
<evidence type="ECO:0000313" key="3">
    <source>
        <dbReference type="EMBL" id="WWC61930.1"/>
    </source>
</evidence>
<dbReference type="SUPFAM" id="SSF53254">
    <property type="entry name" value="Phosphoglycerate mutase-like"/>
    <property type="match status" value="1"/>
</dbReference>
<dbReference type="PANTHER" id="PTHR48100:SF54">
    <property type="entry name" value="PHOSPHATASE SPAC5H10.03-RELATED"/>
    <property type="match status" value="1"/>
</dbReference>
<dbReference type="KEGG" id="kdj:28968206"/>
<reference evidence="2" key="1">
    <citation type="submission" date="2013-07" db="EMBL/GenBank/DDBJ databases">
        <title>The Genome Sequence of Cryptococcus dejecticola CBS10117.</title>
        <authorList>
            <consortium name="The Broad Institute Genome Sequencing Platform"/>
            <person name="Cuomo C."/>
            <person name="Litvintseva A."/>
            <person name="Chen Y."/>
            <person name="Heitman J."/>
            <person name="Sun S."/>
            <person name="Springer D."/>
            <person name="Dromer F."/>
            <person name="Young S.K."/>
            <person name="Zeng Q."/>
            <person name="Gargeya S."/>
            <person name="Fitzgerald M."/>
            <person name="Abouelleil A."/>
            <person name="Alvarado L."/>
            <person name="Berlin A.M."/>
            <person name="Chapman S.B."/>
            <person name="Dewar J."/>
            <person name="Goldberg J."/>
            <person name="Griggs A."/>
            <person name="Gujja S."/>
            <person name="Hansen M."/>
            <person name="Howarth C."/>
            <person name="Imamovic A."/>
            <person name="Larimer J."/>
            <person name="McCowan C."/>
            <person name="Murphy C."/>
            <person name="Pearson M."/>
            <person name="Priest M."/>
            <person name="Roberts A."/>
            <person name="Saif S."/>
            <person name="Shea T."/>
            <person name="Sykes S."/>
            <person name="Wortman J."/>
            <person name="Nusbaum C."/>
            <person name="Birren B."/>
        </authorList>
    </citation>
    <scope>NUCLEOTIDE SEQUENCE [LARGE SCALE GENOMIC DNA]</scope>
    <source>
        <strain evidence="2">CBS 10117</strain>
    </source>
</reference>
<name>A0A1A6A536_9TREE</name>
<dbReference type="Pfam" id="PF00300">
    <property type="entry name" value="His_Phos_1"/>
    <property type="match status" value="1"/>
</dbReference>
<evidence type="ECO:0000313" key="4">
    <source>
        <dbReference type="Proteomes" id="UP000078595"/>
    </source>
</evidence>
<dbReference type="VEuPathDB" id="FungiDB:I303_04507"/>
<evidence type="ECO:0000313" key="2">
    <source>
        <dbReference type="EMBL" id="OBR85175.1"/>
    </source>
</evidence>
<dbReference type="PANTHER" id="PTHR48100">
    <property type="entry name" value="BROAD-SPECIFICITY PHOSPHATASE YOR283W-RELATED"/>
    <property type="match status" value="1"/>
</dbReference>
<dbReference type="GeneID" id="28968206"/>
<dbReference type="EMBL" id="KI894031">
    <property type="protein sequence ID" value="OBR85175.1"/>
    <property type="molecule type" value="Genomic_DNA"/>
</dbReference>
<keyword evidence="4" id="KW-1185">Reference proteome</keyword>
<dbReference type="InterPro" id="IPR029033">
    <property type="entry name" value="His_PPase_superfam"/>
</dbReference>
<accession>A0A1A6A536</accession>
<feature type="region of interest" description="Disordered" evidence="1">
    <location>
        <begin position="205"/>
        <end position="231"/>
    </location>
</feature>
<evidence type="ECO:0000256" key="1">
    <source>
        <dbReference type="SAM" id="MobiDB-lite"/>
    </source>
</evidence>
<dbReference type="GO" id="GO:0016791">
    <property type="term" value="F:phosphatase activity"/>
    <property type="evidence" value="ECO:0007669"/>
    <property type="project" value="TreeGrafter"/>
</dbReference>
<dbReference type="GO" id="GO:0005737">
    <property type="term" value="C:cytoplasm"/>
    <property type="evidence" value="ECO:0007669"/>
    <property type="project" value="TreeGrafter"/>
</dbReference>
<dbReference type="RefSeq" id="XP_018263017.1">
    <property type="nucleotide sequence ID" value="XM_018407806.1"/>
</dbReference>
<proteinExistence type="predicted"/>
<dbReference type="InterPro" id="IPR013078">
    <property type="entry name" value="His_Pase_superF_clade-1"/>
</dbReference>
<dbReference type="CDD" id="cd07067">
    <property type="entry name" value="HP_PGM_like"/>
    <property type="match status" value="1"/>
</dbReference>
<dbReference type="Proteomes" id="UP000078595">
    <property type="component" value="Chromosome 5"/>
</dbReference>
<dbReference type="OrthoDB" id="496981at2759"/>
<protein>
    <recommendedName>
        <fullName evidence="5">Phosphoglycerate mutase</fullName>
    </recommendedName>
</protein>
<gene>
    <name evidence="2" type="ORF">I303_04507</name>
    <name evidence="3" type="ORF">I303_104516</name>
</gene>
<dbReference type="AlphaFoldDB" id="A0A1A6A536"/>
<dbReference type="Gene3D" id="3.40.50.1240">
    <property type="entry name" value="Phosphoglycerate mutase-like"/>
    <property type="match status" value="1"/>
</dbReference>
<reference evidence="3" key="2">
    <citation type="submission" date="2013-07" db="EMBL/GenBank/DDBJ databases">
        <authorList>
            <consortium name="The Broad Institute Genome Sequencing Platform"/>
            <person name="Cuomo C."/>
            <person name="Litvintseva A."/>
            <person name="Chen Y."/>
            <person name="Heitman J."/>
            <person name="Sun S."/>
            <person name="Springer D."/>
            <person name="Dromer F."/>
            <person name="Young S.K."/>
            <person name="Zeng Q."/>
            <person name="Gargeya S."/>
            <person name="Fitzgerald M."/>
            <person name="Abouelleil A."/>
            <person name="Alvarado L."/>
            <person name="Berlin A.M."/>
            <person name="Chapman S.B."/>
            <person name="Dewar J."/>
            <person name="Goldberg J."/>
            <person name="Griggs A."/>
            <person name="Gujja S."/>
            <person name="Hansen M."/>
            <person name="Howarth C."/>
            <person name="Imamovic A."/>
            <person name="Larimer J."/>
            <person name="McCowan C."/>
            <person name="Murphy C."/>
            <person name="Pearson M."/>
            <person name="Priest M."/>
            <person name="Roberts A."/>
            <person name="Saif S."/>
            <person name="Shea T."/>
            <person name="Sykes S."/>
            <person name="Wortman J."/>
            <person name="Nusbaum C."/>
            <person name="Birren B."/>
        </authorList>
    </citation>
    <scope>NUCLEOTIDE SEQUENCE</scope>
    <source>
        <strain evidence="3">CBS 10117</strain>
    </source>
</reference>
<reference evidence="3" key="3">
    <citation type="submission" date="2024-02" db="EMBL/GenBank/DDBJ databases">
        <title>Comparative genomics of Cryptococcus and Kwoniella reveals pathogenesis evolution and contrasting modes of karyotype evolution via chromosome fusion or intercentromeric recombination.</title>
        <authorList>
            <person name="Coelho M.A."/>
            <person name="David-Palma M."/>
            <person name="Shea T."/>
            <person name="Bowers K."/>
            <person name="McGinley-Smith S."/>
            <person name="Mohammad A.W."/>
            <person name="Gnirke A."/>
            <person name="Yurkov A.M."/>
            <person name="Nowrousian M."/>
            <person name="Sun S."/>
            <person name="Cuomo C.A."/>
            <person name="Heitman J."/>
        </authorList>
    </citation>
    <scope>NUCLEOTIDE SEQUENCE</scope>
    <source>
        <strain evidence="3">CBS 10117</strain>
    </source>
</reference>
<dbReference type="InterPro" id="IPR050275">
    <property type="entry name" value="PGM_Phosphatase"/>
</dbReference>
<organism evidence="2">
    <name type="scientific">Kwoniella dejecticola CBS 10117</name>
    <dbReference type="NCBI Taxonomy" id="1296121"/>
    <lineage>
        <taxon>Eukaryota</taxon>
        <taxon>Fungi</taxon>
        <taxon>Dikarya</taxon>
        <taxon>Basidiomycota</taxon>
        <taxon>Agaricomycotina</taxon>
        <taxon>Tremellomycetes</taxon>
        <taxon>Tremellales</taxon>
        <taxon>Cryptococcaceae</taxon>
        <taxon>Kwoniella</taxon>
    </lineage>
</organism>